<evidence type="ECO:0000313" key="2">
    <source>
        <dbReference type="EMBL" id="KAK6500080.1"/>
    </source>
</evidence>
<evidence type="ECO:0000256" key="1">
    <source>
        <dbReference type="SAM" id="MobiDB-lite"/>
    </source>
</evidence>
<feature type="compositionally biased region" description="Polar residues" evidence="1">
    <location>
        <begin position="1"/>
        <end position="14"/>
    </location>
</feature>
<name>A0AAV9W0Y7_9PEZI</name>
<dbReference type="Proteomes" id="UP001370758">
    <property type="component" value="Unassembled WGS sequence"/>
</dbReference>
<proteinExistence type="predicted"/>
<dbReference type="EMBL" id="JAVHJL010000007">
    <property type="protein sequence ID" value="KAK6500080.1"/>
    <property type="molecule type" value="Genomic_DNA"/>
</dbReference>
<evidence type="ECO:0008006" key="4">
    <source>
        <dbReference type="Google" id="ProtNLM"/>
    </source>
</evidence>
<organism evidence="2 3">
    <name type="scientific">Arthrobotrys musiformis</name>
    <dbReference type="NCBI Taxonomy" id="47236"/>
    <lineage>
        <taxon>Eukaryota</taxon>
        <taxon>Fungi</taxon>
        <taxon>Dikarya</taxon>
        <taxon>Ascomycota</taxon>
        <taxon>Pezizomycotina</taxon>
        <taxon>Orbiliomycetes</taxon>
        <taxon>Orbiliales</taxon>
        <taxon>Orbiliaceae</taxon>
        <taxon>Arthrobotrys</taxon>
    </lineage>
</organism>
<feature type="region of interest" description="Disordered" evidence="1">
    <location>
        <begin position="1"/>
        <end position="23"/>
    </location>
</feature>
<gene>
    <name evidence="2" type="ORF">TWF481_010438</name>
</gene>
<sequence>MTIDISTSSATGVDSASGPRPADSAVTLKKSRWFYPEELKNDLANFTGLSEEVKAELINTGWEYIRCVIPAWSNWDRYIAFARILISQFACEFRGDLFRPEETDDVLGYNLQTQIDIVFGGTPVHERMGREVRAFFMGTSEKASSAKTNSELFRRYTNALGFSPKDYFRHRDCDAAARLTMAAALATNDIDLSKHWYSEEQIQILSEIALGLYDSIAYFKHRAEGEISNFYAYAGGELRLEATHLYREVLWAIEAALAGEPECIHITNFVHHFGGTIHMTMRRYRFIEDGLTIGKVETPSVVSGTRKNVNLWYRVEPNTQAAKKDRYTAWIAQKERLMYDGLAECLERPDSAQCQDCIRRTSYGAEDIYQFGGVILCSKCKQQWIDFTRSLPARAAKAFPELKELPEFWE</sequence>
<dbReference type="AlphaFoldDB" id="A0AAV9W0Y7"/>
<comment type="caution">
    <text evidence="2">The sequence shown here is derived from an EMBL/GenBank/DDBJ whole genome shotgun (WGS) entry which is preliminary data.</text>
</comment>
<evidence type="ECO:0000313" key="3">
    <source>
        <dbReference type="Proteomes" id="UP001370758"/>
    </source>
</evidence>
<accession>A0AAV9W0Y7</accession>
<keyword evidence="3" id="KW-1185">Reference proteome</keyword>
<protein>
    <recommendedName>
        <fullName evidence="4">ABA 3 protein</fullName>
    </recommendedName>
</protein>
<reference evidence="2 3" key="1">
    <citation type="submission" date="2023-08" db="EMBL/GenBank/DDBJ databases">
        <authorList>
            <person name="Palmer J.M."/>
        </authorList>
    </citation>
    <scope>NUCLEOTIDE SEQUENCE [LARGE SCALE GENOMIC DNA]</scope>
    <source>
        <strain evidence="2 3">TWF481</strain>
    </source>
</reference>